<sequence>MTASPEARPTRVRRQPVEMWFDPMCPWAWMTSRWLMQVETVRPVRVTWSVMSLAVLNEGRDLPEQYRALMEHAWGPVRVIIAAQTAHGDKVIKKLYDAMGNRIHLQARTDYDQVIAEALAECKLPAELAKAAHQKKYDAALKRSHKRAISLVGTDVGTPVISVGGVAFFGPVVSPAPKGEAAGRLWDGCVLVAGTPGFFELKRTRSIGPIFD</sequence>
<proteinExistence type="predicted"/>
<dbReference type="CDD" id="cd02972">
    <property type="entry name" value="DsbA_family"/>
    <property type="match status" value="1"/>
</dbReference>
<accession>A0A934X5U6</accession>
<protein>
    <submittedName>
        <fullName evidence="1">DsbA family protein</fullName>
    </submittedName>
</protein>
<dbReference type="EMBL" id="JADIXZ010000004">
    <property type="protein sequence ID" value="MBK6300699.1"/>
    <property type="molecule type" value="Genomic_DNA"/>
</dbReference>
<dbReference type="InterPro" id="IPR053977">
    <property type="entry name" value="Rv2466c-like"/>
</dbReference>
<dbReference type="AlphaFoldDB" id="A0A934X5U6"/>
<gene>
    <name evidence="1" type="ORF">IPF40_06490</name>
</gene>
<dbReference type="InterPro" id="IPR036249">
    <property type="entry name" value="Thioredoxin-like_sf"/>
</dbReference>
<name>A0A934X5U6_9MICO</name>
<dbReference type="Gene3D" id="3.40.30.10">
    <property type="entry name" value="Glutaredoxin"/>
    <property type="match status" value="1"/>
</dbReference>
<comment type="caution">
    <text evidence="1">The sequence shown here is derived from an EMBL/GenBank/DDBJ whole genome shotgun (WGS) entry which is preliminary data.</text>
</comment>
<dbReference type="Pfam" id="PF22234">
    <property type="entry name" value="Rv2466c-like"/>
    <property type="match status" value="1"/>
</dbReference>
<evidence type="ECO:0000313" key="2">
    <source>
        <dbReference type="Proteomes" id="UP000718281"/>
    </source>
</evidence>
<dbReference type="SUPFAM" id="SSF52833">
    <property type="entry name" value="Thioredoxin-like"/>
    <property type="match status" value="1"/>
</dbReference>
<reference evidence="1 2" key="1">
    <citation type="submission" date="2020-10" db="EMBL/GenBank/DDBJ databases">
        <title>Connecting structure to function with the recovery of over 1000 high-quality activated sludge metagenome-assembled genomes encoding full-length rRNA genes using long-read sequencing.</title>
        <authorList>
            <person name="Singleton C.M."/>
            <person name="Petriglieri F."/>
            <person name="Kristensen J.M."/>
            <person name="Kirkegaard R.H."/>
            <person name="Michaelsen T.Y."/>
            <person name="Andersen M.H."/>
            <person name="Karst S.M."/>
            <person name="Dueholm M.S."/>
            <person name="Nielsen P.H."/>
            <person name="Albertsen M."/>
        </authorList>
    </citation>
    <scope>NUCLEOTIDE SEQUENCE [LARGE SCALE GENOMIC DNA]</scope>
    <source>
        <strain evidence="1">AalE_18-Q3-R2-46_BAT3C.188</strain>
    </source>
</reference>
<organism evidence="1 2">
    <name type="scientific">Candidatus Phosphoribacter hodrii</name>
    <dbReference type="NCBI Taxonomy" id="2953743"/>
    <lineage>
        <taxon>Bacteria</taxon>
        <taxon>Bacillati</taxon>
        <taxon>Actinomycetota</taxon>
        <taxon>Actinomycetes</taxon>
        <taxon>Micrococcales</taxon>
        <taxon>Dermatophilaceae</taxon>
        <taxon>Candidatus Phosphoribacter</taxon>
    </lineage>
</organism>
<dbReference type="Proteomes" id="UP000718281">
    <property type="component" value="Unassembled WGS sequence"/>
</dbReference>
<evidence type="ECO:0000313" key="1">
    <source>
        <dbReference type="EMBL" id="MBK6300699.1"/>
    </source>
</evidence>